<reference evidence="3" key="1">
    <citation type="journal article" date="2022" name="bioRxiv">
        <title>Sequencing and chromosome-scale assembly of the giantPleurodeles waltlgenome.</title>
        <authorList>
            <person name="Brown T."/>
            <person name="Elewa A."/>
            <person name="Iarovenko S."/>
            <person name="Subramanian E."/>
            <person name="Araus A.J."/>
            <person name="Petzold A."/>
            <person name="Susuki M."/>
            <person name="Suzuki K.-i.T."/>
            <person name="Hayashi T."/>
            <person name="Toyoda A."/>
            <person name="Oliveira C."/>
            <person name="Osipova E."/>
            <person name="Leigh N.D."/>
            <person name="Simon A."/>
            <person name="Yun M.H."/>
        </authorList>
    </citation>
    <scope>NUCLEOTIDE SEQUENCE</scope>
    <source>
        <strain evidence="3">20211129_DDA</strain>
        <tissue evidence="3">Liver</tissue>
    </source>
</reference>
<comment type="caution">
    <text evidence="3">The sequence shown here is derived from an EMBL/GenBank/DDBJ whole genome shotgun (WGS) entry which is preliminary data.</text>
</comment>
<dbReference type="AlphaFoldDB" id="A0AAV7T8B2"/>
<evidence type="ECO:0000256" key="2">
    <source>
        <dbReference type="SAM" id="SignalP"/>
    </source>
</evidence>
<proteinExistence type="predicted"/>
<organism evidence="3 4">
    <name type="scientific">Pleurodeles waltl</name>
    <name type="common">Iberian ribbed newt</name>
    <dbReference type="NCBI Taxonomy" id="8319"/>
    <lineage>
        <taxon>Eukaryota</taxon>
        <taxon>Metazoa</taxon>
        <taxon>Chordata</taxon>
        <taxon>Craniata</taxon>
        <taxon>Vertebrata</taxon>
        <taxon>Euteleostomi</taxon>
        <taxon>Amphibia</taxon>
        <taxon>Batrachia</taxon>
        <taxon>Caudata</taxon>
        <taxon>Salamandroidea</taxon>
        <taxon>Salamandridae</taxon>
        <taxon>Pleurodelinae</taxon>
        <taxon>Pleurodeles</taxon>
    </lineage>
</organism>
<keyword evidence="2" id="KW-0732">Signal</keyword>
<accession>A0AAV7T8B2</accession>
<dbReference type="EMBL" id="JANPWB010000007">
    <property type="protein sequence ID" value="KAJ1172301.1"/>
    <property type="molecule type" value="Genomic_DNA"/>
</dbReference>
<feature type="chain" id="PRO_5043619601" evidence="2">
    <location>
        <begin position="21"/>
        <end position="118"/>
    </location>
</feature>
<feature type="signal peptide" evidence="2">
    <location>
        <begin position="1"/>
        <end position="20"/>
    </location>
</feature>
<evidence type="ECO:0000313" key="3">
    <source>
        <dbReference type="EMBL" id="KAJ1172301.1"/>
    </source>
</evidence>
<feature type="region of interest" description="Disordered" evidence="1">
    <location>
        <begin position="80"/>
        <end position="118"/>
    </location>
</feature>
<dbReference type="Proteomes" id="UP001066276">
    <property type="component" value="Chromosome 4_1"/>
</dbReference>
<gene>
    <name evidence="3" type="ORF">NDU88_004148</name>
</gene>
<evidence type="ECO:0000313" key="4">
    <source>
        <dbReference type="Proteomes" id="UP001066276"/>
    </source>
</evidence>
<name>A0AAV7T8B2_PLEWA</name>
<keyword evidence="4" id="KW-1185">Reference proteome</keyword>
<sequence>MVLLFVKAVVLLPLAFQVCGFWEMRVAPVEYRQEKYENAKVCGFWEMRVAPVEYRQEKYENAKSCTASFSPPAARKTLSVSLETGERDRDAASVPMGTWQRGSDSSGVAIGAARSHLP</sequence>
<protein>
    <submittedName>
        <fullName evidence="3">Uncharacterized protein</fullName>
    </submittedName>
</protein>
<evidence type="ECO:0000256" key="1">
    <source>
        <dbReference type="SAM" id="MobiDB-lite"/>
    </source>
</evidence>